<dbReference type="RefSeq" id="WP_338293166.1">
    <property type="nucleotide sequence ID" value="NZ_AP027272.1"/>
</dbReference>
<proteinExistence type="predicted"/>
<gene>
    <name evidence="1" type="ORF">MACH26_27030</name>
</gene>
<dbReference type="KEGG" id="pmaw:MACH26_27030"/>
<dbReference type="Proteomes" id="UP001333710">
    <property type="component" value="Chromosome"/>
</dbReference>
<accession>A0AA48HR53</accession>
<protein>
    <submittedName>
        <fullName evidence="1">Uncharacterized protein</fullName>
    </submittedName>
</protein>
<dbReference type="EMBL" id="AP027272">
    <property type="protein sequence ID" value="BDX07182.1"/>
    <property type="molecule type" value="Genomic_DNA"/>
</dbReference>
<organism evidence="1 2">
    <name type="scientific">Planctobacterium marinum</name>
    <dbReference type="NCBI Taxonomy" id="1631968"/>
    <lineage>
        <taxon>Bacteria</taxon>
        <taxon>Pseudomonadati</taxon>
        <taxon>Pseudomonadota</taxon>
        <taxon>Gammaproteobacteria</taxon>
        <taxon>Alteromonadales</taxon>
        <taxon>Alteromonadaceae</taxon>
        <taxon>Planctobacterium</taxon>
    </lineage>
</organism>
<reference evidence="1" key="1">
    <citation type="submission" date="2023-01" db="EMBL/GenBank/DDBJ databases">
        <title>Complete genome sequence of Planctobacterium marinum strain Dej080120_11.</title>
        <authorList>
            <person name="Ueki S."/>
            <person name="Maruyama F."/>
        </authorList>
    </citation>
    <scope>NUCLEOTIDE SEQUENCE</scope>
    <source>
        <strain evidence="1">Dej080120_11</strain>
    </source>
</reference>
<sequence length="110" mass="12715">MVFFLGFAAVSNLLLSIPRALGQESGKTYIEKAVCKDIPWSKLKQDRVVSCTRIETLNQSAQERELHRGVILFKNNQYTIMVTNQKSLLLNNQNRLIAWSEVFERENENQ</sequence>
<evidence type="ECO:0000313" key="1">
    <source>
        <dbReference type="EMBL" id="BDX07182.1"/>
    </source>
</evidence>
<keyword evidence="2" id="KW-1185">Reference proteome</keyword>
<name>A0AA48HR53_9ALTE</name>
<evidence type="ECO:0000313" key="2">
    <source>
        <dbReference type="Proteomes" id="UP001333710"/>
    </source>
</evidence>
<dbReference type="AlphaFoldDB" id="A0AA48HR53"/>